<reference evidence="7" key="3">
    <citation type="submission" date="2016-07" db="EMBL/GenBank/DDBJ databases">
        <authorList>
            <person name="Wan K."/>
            <person name="Booth B."/>
            <person name="Spirohn K."/>
            <person name="Hao T."/>
            <person name="Hu Y."/>
            <person name="Calderwood M."/>
            <person name="Hill D."/>
            <person name="Mohr S."/>
            <person name="Vidal M."/>
            <person name="Celniker S."/>
            <person name="Perrimon N."/>
        </authorList>
    </citation>
    <scope>NUCLEOTIDE SEQUENCE</scope>
    <source>
        <strain evidence="8">10N.261.55.E11</strain>
        <strain evidence="7">10N.286.54.F3</strain>
    </source>
</reference>
<comment type="caution">
    <text evidence="9">The sequence shown here is derived from an EMBL/GenBank/DDBJ whole genome shotgun (WGS) entry which is preliminary data.</text>
</comment>
<dbReference type="EMBL" id="JAKMYX010000134">
    <property type="protein sequence ID" value="MDH5923836.1"/>
    <property type="molecule type" value="Genomic_DNA"/>
</dbReference>
<dbReference type="Proteomes" id="UP000235330">
    <property type="component" value="Unassembled WGS sequence"/>
</dbReference>
<dbReference type="InterPro" id="IPR025514">
    <property type="entry name" value="DUF4402"/>
</dbReference>
<evidence type="ECO:0000313" key="3">
    <source>
        <dbReference type="EMBL" id="MDH5923836.1"/>
    </source>
</evidence>
<reference evidence="3" key="7">
    <citation type="submission" date="2022-01" db="EMBL/GenBank/DDBJ databases">
        <title>Vibrio aestuarianus Clade A and Clade B isolates are associated with Pacific oyster (Crassostrea gigas) disease outbreaks across Ireland.</title>
        <authorList>
            <person name="Coyle N."/>
            <person name="O'Toole C."/>
            <person name="Thomas J.C.L."/>
            <person name="Ryder D."/>
            <person name="Cheslett D."/>
            <person name="Feist S."/>
            <person name="Bean T."/>
            <person name="Joseph A."/>
            <person name="Waina A."/>
            <person name="Feil E."/>
            <person name="Verner-Jeffreys D.W."/>
        </authorList>
    </citation>
    <scope>NUCLEOTIDE SEQUENCE</scope>
    <source>
        <strain evidence="3">S/17/14 A</strain>
    </source>
</reference>
<dbReference type="Proteomes" id="UP000519158">
    <property type="component" value="Unassembled WGS sequence"/>
</dbReference>
<evidence type="ECO:0000313" key="7">
    <source>
        <dbReference type="EMBL" id="PMF17645.1"/>
    </source>
</evidence>
<evidence type="ECO:0000313" key="2">
    <source>
        <dbReference type="EMBL" id="KPL95215.1"/>
    </source>
</evidence>
<keyword evidence="15" id="KW-1185">Reference proteome</keyword>
<reference evidence="2 10" key="1">
    <citation type="submission" date="2015-08" db="EMBL/GenBank/DDBJ databases">
        <title>Draft Genome Sequence of Vibrio splendidus UCD-SED7.</title>
        <authorList>
            <person name="Lee R.D."/>
            <person name="Lang J.M."/>
            <person name="Coil D.A."/>
            <person name="Jospin G."/>
            <person name="Eisen J.A."/>
        </authorList>
    </citation>
    <scope>NUCLEOTIDE SEQUENCE [LARGE SCALE GENOMIC DNA]</scope>
    <source>
        <strain evidence="2 10">UCD-SED7</strain>
    </source>
</reference>
<feature type="signal peptide" evidence="1">
    <location>
        <begin position="1"/>
        <end position="22"/>
    </location>
</feature>
<organism evidence="9 13">
    <name type="scientific">Vibrio splendidus</name>
    <dbReference type="NCBI Taxonomy" id="29497"/>
    <lineage>
        <taxon>Bacteria</taxon>
        <taxon>Pseudomonadati</taxon>
        <taxon>Pseudomonadota</taxon>
        <taxon>Gammaproteobacteria</taxon>
        <taxon>Vibrionales</taxon>
        <taxon>Vibrionaceae</taxon>
        <taxon>Vibrio</taxon>
    </lineage>
</organism>
<reference evidence="4" key="8">
    <citation type="submission" date="2023-07" db="EMBL/GenBank/DDBJ databases">
        <title>Genome content predicts the carbon catabolic preferences of heterotrophic bacteria.</title>
        <authorList>
            <person name="Gralka M."/>
        </authorList>
    </citation>
    <scope>NUCLEOTIDE SEQUENCE</scope>
    <source>
        <strain evidence="4">6E02</strain>
    </source>
</reference>
<dbReference type="EMBL" id="VTXL01000001">
    <property type="protein sequence ID" value="NOJ11380.1"/>
    <property type="molecule type" value="Genomic_DNA"/>
</dbReference>
<evidence type="ECO:0000313" key="15">
    <source>
        <dbReference type="Proteomes" id="UP001569200"/>
    </source>
</evidence>
<proteinExistence type="predicted"/>
<evidence type="ECO:0000313" key="9">
    <source>
        <dbReference type="EMBL" id="PTP18927.1"/>
    </source>
</evidence>
<dbReference type="EMBL" id="MCSW01000220">
    <property type="protein sequence ID" value="PMF17645.1"/>
    <property type="molecule type" value="Genomic_DNA"/>
</dbReference>
<sequence>MNKVFKVVAVSALSISSANVFAVSDTFDATLEVKQAITMTKTSDLDFGIITSDNTTDVVIAQGDAGAAAFTLSGESGDAVTVSISDTNLVNGVNTIAAEFDFNNAITLTGGTAALNIGGTARTSSATLVAGTYTANVAVDVTYQ</sequence>
<reference evidence="6 14" key="6">
    <citation type="submission" date="2019-09" db="EMBL/GenBank/DDBJ databases">
        <title>Draft genome sequencing and comparative genomics of hatchery-associated Vibrios.</title>
        <authorList>
            <person name="Kehlet-Delgado H."/>
            <person name="Mueller R.S."/>
        </authorList>
    </citation>
    <scope>NUCLEOTIDE SEQUENCE [LARGE SCALE GENOMIC DNA]</scope>
    <source>
        <strain evidence="6 14">99-70-13A3</strain>
    </source>
</reference>
<evidence type="ECO:0000313" key="4">
    <source>
        <dbReference type="EMBL" id="MDP2501129.1"/>
    </source>
</evidence>
<dbReference type="EMBL" id="LIZK01000002">
    <property type="protein sequence ID" value="KPL95215.1"/>
    <property type="molecule type" value="Genomic_DNA"/>
</dbReference>
<dbReference type="Proteomes" id="UP001177935">
    <property type="component" value="Unassembled WGS sequence"/>
</dbReference>
<evidence type="ECO:0000256" key="1">
    <source>
        <dbReference type="SAM" id="SignalP"/>
    </source>
</evidence>
<keyword evidence="1" id="KW-0732">Signal</keyword>
<dbReference type="EMBL" id="MCWU01000029">
    <property type="protein sequence ID" value="PMJ64810.1"/>
    <property type="molecule type" value="Genomic_DNA"/>
</dbReference>
<dbReference type="EMBL" id="JAUYVL010000004">
    <property type="protein sequence ID" value="MDP2501129.1"/>
    <property type="molecule type" value="Genomic_DNA"/>
</dbReference>
<feature type="chain" id="PRO_5015043734" evidence="1">
    <location>
        <begin position="23"/>
        <end position="144"/>
    </location>
</feature>
<name>A0A0P6ZM26_VIBSP</name>
<evidence type="ECO:0000313" key="5">
    <source>
        <dbReference type="EMBL" id="MEZ8179785.1"/>
    </source>
</evidence>
<dbReference type="AlphaFoldDB" id="A0A0P6ZM26"/>
<dbReference type="OrthoDB" id="5828630at2"/>
<gene>
    <name evidence="5" type="ORF">ACED33_03785</name>
    <name evidence="2" type="ORF">AN168_06120</name>
    <name evidence="8" type="ORF">BCU17_20940</name>
    <name evidence="7" type="ORF">BCV19_18465</name>
    <name evidence="9" type="ORF">CWO36_12300</name>
    <name evidence="6" type="ORF">F0234_01220</name>
    <name evidence="3" type="ORF">L8R85_22705</name>
    <name evidence="4" type="ORF">Q8W42_10450</name>
</gene>
<accession>A0A1C3ITU4</accession>
<evidence type="ECO:0000313" key="13">
    <source>
        <dbReference type="Proteomes" id="UP000244080"/>
    </source>
</evidence>
<evidence type="ECO:0000313" key="14">
    <source>
        <dbReference type="Proteomes" id="UP000519158"/>
    </source>
</evidence>
<dbReference type="RefSeq" id="WP_004734871.1">
    <property type="nucleotide sequence ID" value="NZ_AP025508.1"/>
</dbReference>
<protein>
    <submittedName>
        <fullName evidence="9">DUF4402 domain-containing protein</fullName>
    </submittedName>
</protein>
<evidence type="ECO:0000313" key="10">
    <source>
        <dbReference type="Proteomes" id="UP000050463"/>
    </source>
</evidence>
<reference evidence="7" key="5">
    <citation type="journal article" date="2018" name="Nature">
        <title>A major lineage of non-tailed dsDNA viruses as unrecognized killers of marine bacteria.</title>
        <authorList>
            <person name="Kauffman K.M."/>
            <person name="Hussain F.A."/>
            <person name="Yang J."/>
            <person name="Arevalo P."/>
            <person name="Brown J.M."/>
            <person name="Chang W.K."/>
            <person name="VanInsberghe D."/>
            <person name="Elsherbini J."/>
            <person name="Sharma R.S."/>
            <person name="Cutler M.B."/>
            <person name="Kelly L."/>
            <person name="Polz M.F."/>
        </authorList>
    </citation>
    <scope>NUCLEOTIDE SEQUENCE</scope>
    <source>
        <strain evidence="8">10N.261.55.E11</strain>
        <strain evidence="7">10N.286.54.F3</strain>
    </source>
</reference>
<reference evidence="5 15" key="9">
    <citation type="submission" date="2024-06" db="EMBL/GenBank/DDBJ databases">
        <authorList>
            <person name="Steensen K."/>
            <person name="Seneca J."/>
            <person name="Bartlau N."/>
            <person name="Yu A.X."/>
            <person name="Polz M.F."/>
        </authorList>
    </citation>
    <scope>NUCLEOTIDE SEQUENCE [LARGE SCALE GENOMIC DNA]</scope>
    <source>
        <strain evidence="5 15">1F145</strain>
    </source>
</reference>
<dbReference type="Proteomes" id="UP000235405">
    <property type="component" value="Unassembled WGS sequence"/>
</dbReference>
<dbReference type="GeneID" id="72396300"/>
<evidence type="ECO:0000313" key="12">
    <source>
        <dbReference type="Proteomes" id="UP000235405"/>
    </source>
</evidence>
<dbReference type="Pfam" id="PF14352">
    <property type="entry name" value="DUF4402"/>
    <property type="match status" value="1"/>
</dbReference>
<dbReference type="Proteomes" id="UP001159663">
    <property type="component" value="Unassembled WGS sequence"/>
</dbReference>
<evidence type="ECO:0000313" key="6">
    <source>
        <dbReference type="EMBL" id="NOJ11380.1"/>
    </source>
</evidence>
<dbReference type="Proteomes" id="UP000244080">
    <property type="component" value="Unassembled WGS sequence"/>
</dbReference>
<dbReference type="EMBL" id="JBGOOW010000002">
    <property type="protein sequence ID" value="MEZ8179785.1"/>
    <property type="molecule type" value="Genomic_DNA"/>
</dbReference>
<reference evidence="9 13" key="4">
    <citation type="submission" date="2017-11" db="EMBL/GenBank/DDBJ databases">
        <title>Population delineation of vibrios coincides with oyster pathogenicity.</title>
        <authorList>
            <person name="Bruto M."/>
            <person name="Labreuche Y."/>
            <person name="James A."/>
            <person name="Piel D."/>
            <person name="Chenivesse S."/>
            <person name="Petton B."/>
            <person name="Polz M.F."/>
            <person name="Le Roux F."/>
        </authorList>
    </citation>
    <scope>NUCLEOTIDE SEQUENCE [LARGE SCALE GENOMIC DNA]</scope>
    <source>
        <strain evidence="9 13">1F_55</strain>
    </source>
</reference>
<dbReference type="Proteomes" id="UP000050463">
    <property type="component" value="Unassembled WGS sequence"/>
</dbReference>
<dbReference type="EMBL" id="PIGA01000017">
    <property type="protein sequence ID" value="PTP18927.1"/>
    <property type="molecule type" value="Genomic_DNA"/>
</dbReference>
<evidence type="ECO:0000313" key="8">
    <source>
        <dbReference type="EMBL" id="PMJ64810.1"/>
    </source>
</evidence>
<reference evidence="11 12" key="2">
    <citation type="submission" date="2016-07" db="EMBL/GenBank/DDBJ databases">
        <title>Nontailed viruses are major unrecognized killers of bacteria in the ocean.</title>
        <authorList>
            <person name="Kauffman K."/>
            <person name="Hussain F."/>
            <person name="Yang J."/>
            <person name="Arevalo P."/>
            <person name="Brown J."/>
            <person name="Cutler M."/>
            <person name="Kelly L."/>
            <person name="Polz M.F."/>
        </authorList>
    </citation>
    <scope>NUCLEOTIDE SEQUENCE [LARGE SCALE GENOMIC DNA]</scope>
    <source>
        <strain evidence="11">10N.261.55.E11</strain>
        <strain evidence="12">10N.286.54.F3</strain>
    </source>
</reference>
<accession>A0A0P6ZM26</accession>
<dbReference type="Proteomes" id="UP001569200">
    <property type="component" value="Unassembled WGS sequence"/>
</dbReference>
<evidence type="ECO:0000313" key="11">
    <source>
        <dbReference type="Proteomes" id="UP000235330"/>
    </source>
</evidence>